<comment type="caution">
    <text evidence="3">The sequence shown here is derived from an EMBL/GenBank/DDBJ whole genome shotgun (WGS) entry which is preliminary data.</text>
</comment>
<keyword evidence="4" id="KW-1185">Reference proteome</keyword>
<feature type="compositionally biased region" description="Basic and acidic residues" evidence="2">
    <location>
        <begin position="1"/>
        <end position="11"/>
    </location>
</feature>
<evidence type="ECO:0000313" key="4">
    <source>
        <dbReference type="Proteomes" id="UP000639338"/>
    </source>
</evidence>
<dbReference type="AlphaFoldDB" id="A0A835CQ83"/>
<dbReference type="EMBL" id="JACMRX010000005">
    <property type="protein sequence ID" value="KAF7988910.1"/>
    <property type="molecule type" value="Genomic_DNA"/>
</dbReference>
<proteinExistence type="predicted"/>
<sequence length="539" mass="62863">MEERNDTDQLGRGKRIKSTKRFSYPPTTTNKTSSTQSKVKIISNEKLLVTGKNQAKNFHKVDSIQKSDAAAFNLIQRKRKLEENANSFSEHIPEFSNMQKCKKTSGRLVETRAEIHHAPEQLDEFQDNVDLISPDNSFETRSSLQKVKKVSLNKNLSKNSFCSNTVNENKEIQLLREEKENLLTRNFELEASITDLKKDNELLRIDTVNKNKELTELKEQINKQNNTDYFPVELREEIASQLDQLRDNFREDLALFGDQLHEAIVKDVINKEQLHESQIQIIDNKVIITENISMDIDKYMKAAQAHDMRKRANIVMSNIWTKSELMKLVAKKNPGENRKTITADDVLVVQNILTNMQKHKNLDASGTMSLTNIRNWISYRAKMCRTNDQKIKQEQVDDDGRRENQRVIEVEQRLRVKLIAQYAEMNKKKLELDHQALLHGMEDLRVENDKNQDLFPKQTNRIFKKNNTENLQNQHNSGKKPGLRPHRHDLNVAVILSDRFENKRLMVQSHFERLHQLPQLKERSAVSMQQLMKFCKLSS</sequence>
<dbReference type="Proteomes" id="UP000639338">
    <property type="component" value="Unassembled WGS sequence"/>
</dbReference>
<evidence type="ECO:0000256" key="2">
    <source>
        <dbReference type="SAM" id="MobiDB-lite"/>
    </source>
</evidence>
<feature type="compositionally biased region" description="Low complexity" evidence="2">
    <location>
        <begin position="27"/>
        <end position="37"/>
    </location>
</feature>
<feature type="compositionally biased region" description="Basic residues" evidence="2">
    <location>
        <begin position="477"/>
        <end position="486"/>
    </location>
</feature>
<feature type="region of interest" description="Disordered" evidence="2">
    <location>
        <begin position="467"/>
        <end position="486"/>
    </location>
</feature>
<feature type="region of interest" description="Disordered" evidence="2">
    <location>
        <begin position="1"/>
        <end position="37"/>
    </location>
</feature>
<feature type="coiled-coil region" evidence="1">
    <location>
        <begin position="165"/>
        <end position="227"/>
    </location>
</feature>
<evidence type="ECO:0000313" key="3">
    <source>
        <dbReference type="EMBL" id="KAF7988910.1"/>
    </source>
</evidence>
<protein>
    <submittedName>
        <fullName evidence="3">Uncharacterized protein</fullName>
    </submittedName>
</protein>
<name>A0A835CQ83_APHGI</name>
<accession>A0A835CQ83</accession>
<keyword evidence="1" id="KW-0175">Coiled coil</keyword>
<organism evidence="3 4">
    <name type="scientific">Aphidius gifuensis</name>
    <name type="common">Parasitoid wasp</name>
    <dbReference type="NCBI Taxonomy" id="684658"/>
    <lineage>
        <taxon>Eukaryota</taxon>
        <taxon>Metazoa</taxon>
        <taxon>Ecdysozoa</taxon>
        <taxon>Arthropoda</taxon>
        <taxon>Hexapoda</taxon>
        <taxon>Insecta</taxon>
        <taxon>Pterygota</taxon>
        <taxon>Neoptera</taxon>
        <taxon>Endopterygota</taxon>
        <taxon>Hymenoptera</taxon>
        <taxon>Apocrita</taxon>
        <taxon>Ichneumonoidea</taxon>
        <taxon>Braconidae</taxon>
        <taxon>Aphidiinae</taxon>
        <taxon>Aphidius</taxon>
    </lineage>
</organism>
<gene>
    <name evidence="3" type="ORF">HCN44_007220</name>
</gene>
<reference evidence="3 4" key="1">
    <citation type="submission" date="2020-08" db="EMBL/GenBank/DDBJ databases">
        <title>Aphidius gifuensis genome sequencing and assembly.</title>
        <authorList>
            <person name="Du Z."/>
        </authorList>
    </citation>
    <scope>NUCLEOTIDE SEQUENCE [LARGE SCALE GENOMIC DNA]</scope>
    <source>
        <strain evidence="3">YNYX2018</strain>
        <tissue evidence="3">Adults</tissue>
    </source>
</reference>
<evidence type="ECO:0000256" key="1">
    <source>
        <dbReference type="SAM" id="Coils"/>
    </source>
</evidence>